<dbReference type="PANTHER" id="PTHR31900:SF28">
    <property type="entry name" value="FBD DOMAIN-CONTAINING PROTEIN"/>
    <property type="match status" value="1"/>
</dbReference>
<name>A0AAU9SST6_THLAR</name>
<dbReference type="InterPro" id="IPR032675">
    <property type="entry name" value="LRR_dom_sf"/>
</dbReference>
<reference evidence="2 3" key="1">
    <citation type="submission" date="2022-03" db="EMBL/GenBank/DDBJ databases">
        <authorList>
            <person name="Nunn A."/>
            <person name="Chopra R."/>
            <person name="Nunn A."/>
            <person name="Contreras Garrido A."/>
        </authorList>
    </citation>
    <scope>NUCLEOTIDE SEQUENCE [LARGE SCALE GENOMIC DNA]</scope>
</reference>
<dbReference type="PANTHER" id="PTHR31900">
    <property type="entry name" value="F-BOX/RNI SUPERFAMILY PROTEIN-RELATED"/>
    <property type="match status" value="1"/>
</dbReference>
<dbReference type="Pfam" id="PF24758">
    <property type="entry name" value="LRR_At5g56370"/>
    <property type="match status" value="1"/>
</dbReference>
<feature type="domain" description="F-box" evidence="1">
    <location>
        <begin position="1"/>
        <end position="37"/>
    </location>
</feature>
<gene>
    <name evidence="2" type="ORF">TAV2_LOCUS18883</name>
</gene>
<evidence type="ECO:0000259" key="1">
    <source>
        <dbReference type="PROSITE" id="PS50181"/>
    </source>
</evidence>
<dbReference type="InterPro" id="IPR006566">
    <property type="entry name" value="FBD"/>
</dbReference>
<dbReference type="CDD" id="cd22160">
    <property type="entry name" value="F-box_AtFBL13-like"/>
    <property type="match status" value="1"/>
</dbReference>
<dbReference type="Pfam" id="PF00646">
    <property type="entry name" value="F-box"/>
    <property type="match status" value="1"/>
</dbReference>
<dbReference type="InterPro" id="IPR050232">
    <property type="entry name" value="FBL13/AtMIF1-like"/>
</dbReference>
<evidence type="ECO:0000313" key="2">
    <source>
        <dbReference type="EMBL" id="CAH2069711.1"/>
    </source>
</evidence>
<evidence type="ECO:0000313" key="3">
    <source>
        <dbReference type="Proteomes" id="UP000836841"/>
    </source>
</evidence>
<dbReference type="Pfam" id="PF08387">
    <property type="entry name" value="FBD"/>
    <property type="match status" value="1"/>
</dbReference>
<proteinExistence type="predicted"/>
<dbReference type="Gene3D" id="3.80.10.10">
    <property type="entry name" value="Ribonuclease Inhibitor"/>
    <property type="match status" value="1"/>
</dbReference>
<dbReference type="SUPFAM" id="SSF81383">
    <property type="entry name" value="F-box domain"/>
    <property type="match status" value="1"/>
</dbReference>
<dbReference type="Proteomes" id="UP000836841">
    <property type="component" value="Chromosome 6"/>
</dbReference>
<dbReference type="PROSITE" id="PS50181">
    <property type="entry name" value="FBOX"/>
    <property type="match status" value="1"/>
</dbReference>
<keyword evidence="3" id="KW-1185">Reference proteome</keyword>
<sequence length="363" mass="42301">MDRISNLPNELLVKILSFVPTKVAVSTSVLSKRWERLWMGVPKLDCGHIDEPEIRDFICKNLPLRAPFIEILCLENFQPFQFEDIKRWVEIAVSHCLRELSIYFCNYVVPELILPRSLYTCKSLVILKTEGSGILVDVPPTACLPSLKTLQLEEVTYSNEDSLRLLLSHCPVLEDLLIRREDEADKAVIVVIVPSLLRLTLRNDCCCGHYPSVDGYIIDLSVMQNIVKLLEQCTHVKRLSLRELCSGEDEHKYRSGIVFNRLEYLKLCICNDNWSKLLVWLLRNSPKLRVLNLYVESYPPYEEYVRIRWKNKRSFVPECLRTSLETLKFVGYIGRPEERDFLSFIFKHARCLKSISIGDYVRR</sequence>
<dbReference type="AlphaFoldDB" id="A0AAU9SST6"/>
<dbReference type="Gene3D" id="1.20.1280.50">
    <property type="match status" value="1"/>
</dbReference>
<dbReference type="InterPro" id="IPR053781">
    <property type="entry name" value="F-box_AtFBL13-like"/>
</dbReference>
<dbReference type="EMBL" id="OU466862">
    <property type="protein sequence ID" value="CAH2069711.1"/>
    <property type="molecule type" value="Genomic_DNA"/>
</dbReference>
<dbReference type="SUPFAM" id="SSF52047">
    <property type="entry name" value="RNI-like"/>
    <property type="match status" value="1"/>
</dbReference>
<accession>A0AAU9SST6</accession>
<organism evidence="2 3">
    <name type="scientific">Thlaspi arvense</name>
    <name type="common">Field penny-cress</name>
    <dbReference type="NCBI Taxonomy" id="13288"/>
    <lineage>
        <taxon>Eukaryota</taxon>
        <taxon>Viridiplantae</taxon>
        <taxon>Streptophyta</taxon>
        <taxon>Embryophyta</taxon>
        <taxon>Tracheophyta</taxon>
        <taxon>Spermatophyta</taxon>
        <taxon>Magnoliopsida</taxon>
        <taxon>eudicotyledons</taxon>
        <taxon>Gunneridae</taxon>
        <taxon>Pentapetalae</taxon>
        <taxon>rosids</taxon>
        <taxon>malvids</taxon>
        <taxon>Brassicales</taxon>
        <taxon>Brassicaceae</taxon>
        <taxon>Thlaspideae</taxon>
        <taxon>Thlaspi</taxon>
    </lineage>
</organism>
<dbReference type="InterPro" id="IPR036047">
    <property type="entry name" value="F-box-like_dom_sf"/>
</dbReference>
<dbReference type="InterPro" id="IPR055411">
    <property type="entry name" value="LRR_FXL15/At3g58940/PEG3-like"/>
</dbReference>
<protein>
    <recommendedName>
        <fullName evidence="1">F-box domain-containing protein</fullName>
    </recommendedName>
</protein>
<dbReference type="InterPro" id="IPR001810">
    <property type="entry name" value="F-box_dom"/>
</dbReference>